<dbReference type="AlphaFoldDB" id="A0A556VXN3"/>
<reference evidence="2 3" key="1">
    <citation type="journal article" date="2019" name="Genome Biol. Evol.">
        <title>Whole-Genome Sequencing of the Giant Devil Catfish, Bagarius yarrelli.</title>
        <authorList>
            <person name="Jiang W."/>
            <person name="Lv Y."/>
            <person name="Cheng L."/>
            <person name="Yang K."/>
            <person name="Chao B."/>
            <person name="Wang X."/>
            <person name="Li Y."/>
            <person name="Pan X."/>
            <person name="You X."/>
            <person name="Zhang Y."/>
            <person name="Yang J."/>
            <person name="Li J."/>
            <person name="Zhang X."/>
            <person name="Liu S."/>
            <person name="Sun C."/>
            <person name="Yang J."/>
            <person name="Shi Q."/>
        </authorList>
    </citation>
    <scope>NUCLEOTIDE SEQUENCE [LARGE SCALE GENOMIC DNA]</scope>
    <source>
        <strain evidence="2">JWS20170419001</strain>
        <tissue evidence="2">Muscle</tissue>
    </source>
</reference>
<accession>A0A556VXN3</accession>
<dbReference type="EMBL" id="VCAZ01000508">
    <property type="protein sequence ID" value="TVF23818.1"/>
    <property type="molecule type" value="Genomic_DNA"/>
</dbReference>
<evidence type="ECO:0000313" key="3">
    <source>
        <dbReference type="Proteomes" id="UP000319801"/>
    </source>
</evidence>
<evidence type="ECO:0000256" key="1">
    <source>
        <dbReference type="SAM" id="MobiDB-lite"/>
    </source>
</evidence>
<feature type="region of interest" description="Disordered" evidence="1">
    <location>
        <begin position="19"/>
        <end position="46"/>
    </location>
</feature>
<protein>
    <submittedName>
        <fullName evidence="2">Uncharacterized protein</fullName>
    </submittedName>
</protein>
<gene>
    <name evidence="2" type="ORF">Baya_17168</name>
</gene>
<proteinExistence type="predicted"/>
<organism evidence="2 3">
    <name type="scientific">Bagarius yarrelli</name>
    <name type="common">Goonch</name>
    <name type="synonym">Bagrus yarrelli</name>
    <dbReference type="NCBI Taxonomy" id="175774"/>
    <lineage>
        <taxon>Eukaryota</taxon>
        <taxon>Metazoa</taxon>
        <taxon>Chordata</taxon>
        <taxon>Craniata</taxon>
        <taxon>Vertebrata</taxon>
        <taxon>Euteleostomi</taxon>
        <taxon>Actinopterygii</taxon>
        <taxon>Neopterygii</taxon>
        <taxon>Teleostei</taxon>
        <taxon>Ostariophysi</taxon>
        <taxon>Siluriformes</taxon>
        <taxon>Sisoridae</taxon>
        <taxon>Sisorinae</taxon>
        <taxon>Bagarius</taxon>
    </lineage>
</organism>
<sequence>MPSCVQRFIPYRQVCSATPGGGGYGPEDEEVRRRGSSLPQSAPGNPGLLERECVEYRRAQEAYDQMIIIFTS</sequence>
<dbReference type="Proteomes" id="UP000319801">
    <property type="component" value="Unassembled WGS sequence"/>
</dbReference>
<comment type="caution">
    <text evidence="2">The sequence shown here is derived from an EMBL/GenBank/DDBJ whole genome shotgun (WGS) entry which is preliminary data.</text>
</comment>
<evidence type="ECO:0000313" key="2">
    <source>
        <dbReference type="EMBL" id="TVF23818.1"/>
    </source>
</evidence>
<name>A0A556VXN3_BAGYA</name>
<keyword evidence="3" id="KW-1185">Reference proteome</keyword>